<protein>
    <submittedName>
        <fullName evidence="6">C4-type zinc finger protein, DksA/TraR family</fullName>
    </submittedName>
</protein>
<dbReference type="PROSITE" id="PS51128">
    <property type="entry name" value="ZF_DKSA_2"/>
    <property type="match status" value="1"/>
</dbReference>
<reference evidence="6" key="1">
    <citation type="submission" date="2016-10" db="EMBL/GenBank/DDBJ databases">
        <authorList>
            <person name="de Groot N.N."/>
        </authorList>
    </citation>
    <scope>NUCLEOTIDE SEQUENCE</scope>
</reference>
<dbReference type="GO" id="GO:0008270">
    <property type="term" value="F:zinc ion binding"/>
    <property type="evidence" value="ECO:0007669"/>
    <property type="project" value="UniProtKB-KW"/>
</dbReference>
<dbReference type="InterPro" id="IPR000962">
    <property type="entry name" value="Znf_DskA_TraR"/>
</dbReference>
<evidence type="ECO:0000256" key="2">
    <source>
        <dbReference type="ARBA" id="ARBA00022771"/>
    </source>
</evidence>
<dbReference type="Gene3D" id="1.20.120.910">
    <property type="entry name" value="DksA, coiled-coil domain"/>
    <property type="match status" value="1"/>
</dbReference>
<keyword evidence="2" id="KW-0863">Zinc-finger</keyword>
<keyword evidence="4" id="KW-0175">Coiled coil</keyword>
<feature type="domain" description="Zinc finger DksA/TraR C4-type" evidence="5">
    <location>
        <begin position="82"/>
        <end position="107"/>
    </location>
</feature>
<evidence type="ECO:0000256" key="3">
    <source>
        <dbReference type="ARBA" id="ARBA00022833"/>
    </source>
</evidence>
<feature type="coiled-coil region" evidence="4">
    <location>
        <begin position="9"/>
        <end position="40"/>
    </location>
</feature>
<evidence type="ECO:0000259" key="5">
    <source>
        <dbReference type="Pfam" id="PF01258"/>
    </source>
</evidence>
<dbReference type="InterPro" id="IPR037187">
    <property type="entry name" value="DnaK_N"/>
</dbReference>
<evidence type="ECO:0000313" key="6">
    <source>
        <dbReference type="EMBL" id="SFV61121.1"/>
    </source>
</evidence>
<name>A0A1W1C5Z6_9ZZZZ</name>
<proteinExistence type="predicted"/>
<dbReference type="SUPFAM" id="SSF109635">
    <property type="entry name" value="DnaK suppressor protein DksA, alpha-hairpin domain"/>
    <property type="match status" value="1"/>
</dbReference>
<dbReference type="PANTHER" id="PTHR33823">
    <property type="entry name" value="RNA POLYMERASE-BINDING TRANSCRIPTION FACTOR DKSA-RELATED"/>
    <property type="match status" value="1"/>
</dbReference>
<organism evidence="6">
    <name type="scientific">hydrothermal vent metagenome</name>
    <dbReference type="NCBI Taxonomy" id="652676"/>
    <lineage>
        <taxon>unclassified sequences</taxon>
        <taxon>metagenomes</taxon>
        <taxon>ecological metagenomes</taxon>
    </lineage>
</organism>
<keyword evidence="1" id="KW-0479">Metal-binding</keyword>
<dbReference type="EMBL" id="FPHL01000024">
    <property type="protein sequence ID" value="SFV61121.1"/>
    <property type="molecule type" value="Genomic_DNA"/>
</dbReference>
<dbReference type="Pfam" id="PF01258">
    <property type="entry name" value="zf-dskA_traR"/>
    <property type="match status" value="1"/>
</dbReference>
<keyword evidence="3" id="KW-0862">Zinc</keyword>
<sequence length="109" mass="12555">MQKRNDLDLEKFKALLQEKQEKLEENIARLRRELAVKTERGGNDIEDVAEMTRVKEEDSALLEQQQHELGEVQHALEKIGDGTYGICEKTLEPIPVERLKANPAARYKV</sequence>
<evidence type="ECO:0000256" key="1">
    <source>
        <dbReference type="ARBA" id="ARBA00022723"/>
    </source>
</evidence>
<dbReference type="AlphaFoldDB" id="A0A1W1C5Z6"/>
<accession>A0A1W1C5Z6</accession>
<evidence type="ECO:0000256" key="4">
    <source>
        <dbReference type="SAM" id="Coils"/>
    </source>
</evidence>
<gene>
    <name evidence="6" type="ORF">MNB_SV-10-1132</name>
</gene>